<dbReference type="PANTHER" id="PTHR43491">
    <property type="entry name" value="UDP-N-ACETYL-D-MANNOSAMINE DEHYDROGENASE"/>
    <property type="match status" value="1"/>
</dbReference>
<dbReference type="Gene3D" id="3.40.50.720">
    <property type="entry name" value="NAD(P)-binding Rossmann-like Domain"/>
    <property type="match status" value="2"/>
</dbReference>
<comment type="caution">
    <text evidence="5">The sequence shown here is derived from an EMBL/GenBank/DDBJ whole genome shotgun (WGS) entry which is preliminary data.</text>
</comment>
<proteinExistence type="inferred from homology"/>
<comment type="similarity">
    <text evidence="3">Belongs to the UDP-glucose/GDP-mannose dehydrogenase family.</text>
</comment>
<keyword evidence="2" id="KW-0520">NAD</keyword>
<keyword evidence="6" id="KW-1185">Reference proteome</keyword>
<evidence type="ECO:0000256" key="1">
    <source>
        <dbReference type="ARBA" id="ARBA00023002"/>
    </source>
</evidence>
<dbReference type="InterPro" id="IPR036291">
    <property type="entry name" value="NAD(P)-bd_dom_sf"/>
</dbReference>
<dbReference type="SMART" id="SM00984">
    <property type="entry name" value="UDPG_MGDP_dh_C"/>
    <property type="match status" value="1"/>
</dbReference>
<dbReference type="SUPFAM" id="SSF52413">
    <property type="entry name" value="UDP-glucose/GDP-mannose dehydrogenase C-terminal domain"/>
    <property type="match status" value="1"/>
</dbReference>
<dbReference type="Pfam" id="PF03721">
    <property type="entry name" value="UDPG_MGDP_dh_N"/>
    <property type="match status" value="1"/>
</dbReference>
<dbReference type="Pfam" id="PF03720">
    <property type="entry name" value="UDPG_MGDP_dh_C"/>
    <property type="match status" value="1"/>
</dbReference>
<dbReference type="RefSeq" id="WP_320689120.1">
    <property type="nucleotide sequence ID" value="NZ_JAXBLV010000222.1"/>
</dbReference>
<reference evidence="6" key="1">
    <citation type="journal article" date="2023" name="Mar. Drugs">
        <title>Gemmata algarum, a Novel Planctomycete Isolated from an Algal Mat, Displays Antimicrobial Activity.</title>
        <authorList>
            <person name="Kumar G."/>
            <person name="Kallscheuer N."/>
            <person name="Kashif M."/>
            <person name="Ahamad S."/>
            <person name="Jagadeeshwari U."/>
            <person name="Pannikurungottu S."/>
            <person name="Haufschild T."/>
            <person name="Kabuu M."/>
            <person name="Sasikala C."/>
            <person name="Jogler C."/>
            <person name="Ramana C."/>
        </authorList>
    </citation>
    <scope>NUCLEOTIDE SEQUENCE [LARGE SCALE GENOMIC DNA]</scope>
    <source>
        <strain evidence="6">JC673</strain>
    </source>
</reference>
<dbReference type="InterPro" id="IPR036220">
    <property type="entry name" value="UDP-Glc/GDP-Man_DH_C_sf"/>
</dbReference>
<keyword evidence="1" id="KW-0560">Oxidoreductase</keyword>
<dbReference type="PIRSF" id="PIRSF000124">
    <property type="entry name" value="UDPglc_GDPman_dh"/>
    <property type="match status" value="1"/>
</dbReference>
<organism evidence="5 6">
    <name type="scientific">Gemmata algarum</name>
    <dbReference type="NCBI Taxonomy" id="2975278"/>
    <lineage>
        <taxon>Bacteria</taxon>
        <taxon>Pseudomonadati</taxon>
        <taxon>Planctomycetota</taxon>
        <taxon>Planctomycetia</taxon>
        <taxon>Gemmatales</taxon>
        <taxon>Gemmataceae</taxon>
        <taxon>Gemmata</taxon>
    </lineage>
</organism>
<sequence length="442" mass="48050">MSALLSSLLARIGDKTATVGIIGLGYVGLPLARAFSNAGFRVLGFDIDTAKVQKLNAGKSFIKQIPDATVAEMRAKGFEATDRFDRLDEPDAILICVPTPLTEAREPDLTYVVNSANAIAGRLRPGQLVILESTTYPSTTRNVMLPVLERTGLTAGADFFVAFSPEREDPGNPTHSVSHIPKVVGGLDDGSGDAACALYTAIVPKVVRVSTPEVAEACKILENTYRAINIALVNEMKVLYDRMGIDVWEVIDAAKTKPFGFQAFYPGPGLGGHCIPLDPFYLSWIARHHGMTTRFIELAGEVNTAMPGYVITKVADALNDAGKAVRGSKVALLGMAYKKDIDDPRESPSFELLDLLLKKGASVTYNDPHIPSLPRMRHWPHLEPMQSQPLTPEYLAAQECVLIATDHTAYDYDFIVEHSKLVIDTRNATKTVSSGREKVVRA</sequence>
<accession>A0ABU5F6A9</accession>
<evidence type="ECO:0000256" key="2">
    <source>
        <dbReference type="ARBA" id="ARBA00023027"/>
    </source>
</evidence>
<dbReference type="InterPro" id="IPR008927">
    <property type="entry name" value="6-PGluconate_DH-like_C_sf"/>
</dbReference>
<dbReference type="EMBL" id="JAXBLV010000222">
    <property type="protein sequence ID" value="MDY3562850.1"/>
    <property type="molecule type" value="Genomic_DNA"/>
</dbReference>
<evidence type="ECO:0000256" key="3">
    <source>
        <dbReference type="PIRNR" id="PIRNR000124"/>
    </source>
</evidence>
<dbReference type="SUPFAM" id="SSF51735">
    <property type="entry name" value="NAD(P)-binding Rossmann-fold domains"/>
    <property type="match status" value="1"/>
</dbReference>
<dbReference type="InterPro" id="IPR028359">
    <property type="entry name" value="UDP_ManNAc/GlcNAc_DH"/>
</dbReference>
<dbReference type="SUPFAM" id="SSF48179">
    <property type="entry name" value="6-phosphogluconate dehydrogenase C-terminal domain-like"/>
    <property type="match status" value="1"/>
</dbReference>
<feature type="domain" description="UDP-glucose/GDP-mannose dehydrogenase C-terminal" evidence="4">
    <location>
        <begin position="331"/>
        <end position="431"/>
    </location>
</feature>
<dbReference type="PIRSF" id="PIRSF500136">
    <property type="entry name" value="UDP_ManNAc_DH"/>
    <property type="match status" value="1"/>
</dbReference>
<evidence type="ECO:0000313" key="6">
    <source>
        <dbReference type="Proteomes" id="UP001272242"/>
    </source>
</evidence>
<dbReference type="NCBIfam" id="TIGR03026">
    <property type="entry name" value="NDP-sugDHase"/>
    <property type="match status" value="1"/>
</dbReference>
<dbReference type="Pfam" id="PF00984">
    <property type="entry name" value="UDPG_MGDP_dh"/>
    <property type="match status" value="1"/>
</dbReference>
<dbReference type="Proteomes" id="UP001272242">
    <property type="component" value="Unassembled WGS sequence"/>
</dbReference>
<dbReference type="InterPro" id="IPR017476">
    <property type="entry name" value="UDP-Glc/GDP-Man"/>
</dbReference>
<dbReference type="PANTHER" id="PTHR43491:SF1">
    <property type="entry name" value="UDP-N-ACETYL-D-MANNOSAMINE DEHYDROGENASE"/>
    <property type="match status" value="1"/>
</dbReference>
<name>A0ABU5F6A9_9BACT</name>
<gene>
    <name evidence="5" type="ORF">R5W23_004330</name>
</gene>
<dbReference type="InterPro" id="IPR001732">
    <property type="entry name" value="UDP-Glc/GDP-Man_DH_N"/>
</dbReference>
<protein>
    <submittedName>
        <fullName evidence="5">Nucleotide sugar dehydrogenase</fullName>
    </submittedName>
</protein>
<evidence type="ECO:0000259" key="4">
    <source>
        <dbReference type="SMART" id="SM00984"/>
    </source>
</evidence>
<evidence type="ECO:0000313" key="5">
    <source>
        <dbReference type="EMBL" id="MDY3562850.1"/>
    </source>
</evidence>
<dbReference type="InterPro" id="IPR014027">
    <property type="entry name" value="UDP-Glc/GDP-Man_DH_C"/>
</dbReference>
<dbReference type="InterPro" id="IPR014026">
    <property type="entry name" value="UDP-Glc/GDP-Man_DH_dimer"/>
</dbReference>